<dbReference type="InterPro" id="IPR044398">
    <property type="entry name" value="Globin-sensor_dom"/>
</dbReference>
<dbReference type="InterPro" id="IPR004089">
    <property type="entry name" value="MCPsignal_dom"/>
</dbReference>
<dbReference type="AlphaFoldDB" id="A0A397NJL3"/>
<evidence type="ECO:0000313" key="7">
    <source>
        <dbReference type="Proteomes" id="UP000266568"/>
    </source>
</evidence>
<dbReference type="SMART" id="SM00283">
    <property type="entry name" value="MA"/>
    <property type="match status" value="1"/>
</dbReference>
<dbReference type="Gene3D" id="1.10.490.10">
    <property type="entry name" value="Globins"/>
    <property type="match status" value="1"/>
</dbReference>
<dbReference type="GO" id="GO:0019825">
    <property type="term" value="F:oxygen binding"/>
    <property type="evidence" value="ECO:0007669"/>
    <property type="project" value="InterPro"/>
</dbReference>
<evidence type="ECO:0000256" key="4">
    <source>
        <dbReference type="SAM" id="Coils"/>
    </source>
</evidence>
<dbReference type="Proteomes" id="UP000266568">
    <property type="component" value="Unassembled WGS sequence"/>
</dbReference>
<dbReference type="GO" id="GO:0016020">
    <property type="term" value="C:membrane"/>
    <property type="evidence" value="ECO:0007669"/>
    <property type="project" value="InterPro"/>
</dbReference>
<evidence type="ECO:0000256" key="1">
    <source>
        <dbReference type="ARBA" id="ARBA00023224"/>
    </source>
</evidence>
<dbReference type="PROSITE" id="PS50111">
    <property type="entry name" value="CHEMOTAXIS_TRANSDUC_2"/>
    <property type="match status" value="1"/>
</dbReference>
<dbReference type="Gene3D" id="1.10.287.950">
    <property type="entry name" value="Methyl-accepting chemotaxis protein"/>
    <property type="match status" value="1"/>
</dbReference>
<feature type="domain" description="Methyl-accepting transducer" evidence="5">
    <location>
        <begin position="192"/>
        <end position="425"/>
    </location>
</feature>
<proteinExistence type="inferred from homology"/>
<dbReference type="PRINTS" id="PR00260">
    <property type="entry name" value="CHEMTRNSDUCR"/>
</dbReference>
<dbReference type="GO" id="GO:0006935">
    <property type="term" value="P:chemotaxis"/>
    <property type="evidence" value="ECO:0007669"/>
    <property type="project" value="InterPro"/>
</dbReference>
<dbReference type="PANTHER" id="PTHR32089">
    <property type="entry name" value="METHYL-ACCEPTING CHEMOTAXIS PROTEIN MCPB"/>
    <property type="match status" value="1"/>
</dbReference>
<comment type="similarity">
    <text evidence="2">Belongs to the methyl-accepting chemotaxis (MCP) protein family.</text>
</comment>
<accession>A0A397NJL3</accession>
<dbReference type="InterPro" id="IPR004090">
    <property type="entry name" value="Chemotax_Me-accpt_rcpt"/>
</dbReference>
<keyword evidence="4" id="KW-0175">Coiled coil</keyword>
<dbReference type="SUPFAM" id="SSF58104">
    <property type="entry name" value="Methyl-accepting chemotaxis protein (MCP) signaling domain"/>
    <property type="match status" value="1"/>
</dbReference>
<dbReference type="GO" id="GO:0007165">
    <property type="term" value="P:signal transduction"/>
    <property type="evidence" value="ECO:0007669"/>
    <property type="project" value="UniProtKB-KW"/>
</dbReference>
<evidence type="ECO:0000259" key="5">
    <source>
        <dbReference type="PROSITE" id="PS50111"/>
    </source>
</evidence>
<protein>
    <submittedName>
        <fullName evidence="6">Methyl-accepting chemotaxis protein</fullName>
    </submittedName>
</protein>
<dbReference type="Pfam" id="PF00015">
    <property type="entry name" value="MCPsignal"/>
    <property type="match status" value="1"/>
</dbReference>
<feature type="coiled-coil region" evidence="4">
    <location>
        <begin position="235"/>
        <end position="269"/>
    </location>
</feature>
<evidence type="ECO:0000256" key="2">
    <source>
        <dbReference type="ARBA" id="ARBA00029447"/>
    </source>
</evidence>
<dbReference type="GO" id="GO:0020037">
    <property type="term" value="F:heme binding"/>
    <property type="evidence" value="ECO:0007669"/>
    <property type="project" value="InterPro"/>
</dbReference>
<name>A0A397NJL3_9SPHN</name>
<comment type="caution">
    <text evidence="6">The sequence shown here is derived from an EMBL/GenBank/DDBJ whole genome shotgun (WGS) entry which is preliminary data.</text>
</comment>
<reference evidence="6 7" key="1">
    <citation type="submission" date="2018-08" db="EMBL/GenBank/DDBJ databases">
        <title>Genomic Encyclopedia of Type Strains, Phase IV (KMG-IV): sequencing the most valuable type-strain genomes for metagenomic binning, comparative biology and taxonomic classification.</title>
        <authorList>
            <person name="Goeker M."/>
        </authorList>
    </citation>
    <scope>NUCLEOTIDE SEQUENCE [LARGE SCALE GENOMIC DNA]</scope>
    <source>
        <strain evidence="6 7">DSM 25527</strain>
    </source>
</reference>
<dbReference type="EMBL" id="QXDC01000006">
    <property type="protein sequence ID" value="RIA35477.1"/>
    <property type="molecule type" value="Genomic_DNA"/>
</dbReference>
<evidence type="ECO:0000313" key="6">
    <source>
        <dbReference type="EMBL" id="RIA35477.1"/>
    </source>
</evidence>
<gene>
    <name evidence="6" type="ORF">DFR49_4254</name>
</gene>
<dbReference type="SUPFAM" id="SSF46458">
    <property type="entry name" value="Globin-like"/>
    <property type="match status" value="1"/>
</dbReference>
<keyword evidence="1 3" id="KW-0807">Transducer</keyword>
<organism evidence="6 7">
    <name type="scientific">Hephaestia caeni</name>
    <dbReference type="NCBI Taxonomy" id="645617"/>
    <lineage>
        <taxon>Bacteria</taxon>
        <taxon>Pseudomonadati</taxon>
        <taxon>Pseudomonadota</taxon>
        <taxon>Alphaproteobacteria</taxon>
        <taxon>Sphingomonadales</taxon>
        <taxon>Sphingomonadaceae</taxon>
        <taxon>Hephaestia</taxon>
    </lineage>
</organism>
<dbReference type="GO" id="GO:0004888">
    <property type="term" value="F:transmembrane signaling receptor activity"/>
    <property type="evidence" value="ECO:0007669"/>
    <property type="project" value="InterPro"/>
</dbReference>
<dbReference type="InterPro" id="IPR009050">
    <property type="entry name" value="Globin-like_sf"/>
</dbReference>
<dbReference type="RefSeq" id="WP_119037620.1">
    <property type="nucleotide sequence ID" value="NZ_QXDC01000006.1"/>
</dbReference>
<dbReference type="PANTHER" id="PTHR32089:SF112">
    <property type="entry name" value="LYSOZYME-LIKE PROTEIN-RELATED"/>
    <property type="match status" value="1"/>
</dbReference>
<keyword evidence="7" id="KW-1185">Reference proteome</keyword>
<dbReference type="OrthoDB" id="266313at2"/>
<evidence type="ECO:0000256" key="3">
    <source>
        <dbReference type="PROSITE-ProRule" id="PRU00284"/>
    </source>
</evidence>
<dbReference type="InterPro" id="IPR012292">
    <property type="entry name" value="Globin/Proto"/>
</dbReference>
<dbReference type="Pfam" id="PF11563">
    <property type="entry name" value="Protoglobin"/>
    <property type="match status" value="1"/>
</dbReference>
<sequence length="454" mass="48227">MDDPKQKQTQRAAAVEAIRKRLQAYDRDGAIAAASGEISALIADHCQDIADAFLEPFLADPDVRVRNIAKSPEARARQRRDSAEYVRQKYSRPLSTEWIETALRNASRRHKAGVPMHAYLSALSAAHTRLIEVIRASSPSVADACRLGDVIQRLAMVEAAVMAEHYGLREEERARKARHAQSAEFRETIGVTLEATAELGSRARLQAQNTATSARGMLGKASEVAAASEQSAIAMREAAQTAAGLIRAIEDARTEVEAAAEIATRASDQAGAAVGMSETLSDHAKSIESILGLIRDIAGQTNLLALNATIEAARAGDAGRGFAVVAQEVKSLANQTARATDDIAAKIAAIQSATHSTVETNASIRDTVTEVQESANRIRSAMETQAQTVTAITAAVDETALAADSMSNTIAAIREDTETVASEIDTLQRDFGEVDDRLGNLNAAADQFSASVAA</sequence>